<dbReference type="EMBL" id="JAHRIP010086682">
    <property type="protein sequence ID" value="MEQ2315466.1"/>
    <property type="molecule type" value="Genomic_DNA"/>
</dbReference>
<reference evidence="1 2" key="1">
    <citation type="submission" date="2021-06" db="EMBL/GenBank/DDBJ databases">
        <authorList>
            <person name="Palmer J.M."/>
        </authorList>
    </citation>
    <scope>NUCLEOTIDE SEQUENCE [LARGE SCALE GENOMIC DNA]</scope>
    <source>
        <strain evidence="1 2">AS_MEX2019</strain>
        <tissue evidence="1">Muscle</tissue>
    </source>
</reference>
<accession>A0ABV1ACU3</accession>
<protein>
    <submittedName>
        <fullName evidence="1">Uncharacterized protein</fullName>
    </submittedName>
</protein>
<proteinExistence type="predicted"/>
<dbReference type="Proteomes" id="UP001469553">
    <property type="component" value="Unassembled WGS sequence"/>
</dbReference>
<evidence type="ECO:0000313" key="2">
    <source>
        <dbReference type="Proteomes" id="UP001469553"/>
    </source>
</evidence>
<gene>
    <name evidence="1" type="ORF">AMECASPLE_022717</name>
</gene>
<organism evidence="1 2">
    <name type="scientific">Ameca splendens</name>
    <dbReference type="NCBI Taxonomy" id="208324"/>
    <lineage>
        <taxon>Eukaryota</taxon>
        <taxon>Metazoa</taxon>
        <taxon>Chordata</taxon>
        <taxon>Craniata</taxon>
        <taxon>Vertebrata</taxon>
        <taxon>Euteleostomi</taxon>
        <taxon>Actinopterygii</taxon>
        <taxon>Neopterygii</taxon>
        <taxon>Teleostei</taxon>
        <taxon>Neoteleostei</taxon>
        <taxon>Acanthomorphata</taxon>
        <taxon>Ovalentaria</taxon>
        <taxon>Atherinomorphae</taxon>
        <taxon>Cyprinodontiformes</taxon>
        <taxon>Goodeidae</taxon>
        <taxon>Ameca</taxon>
    </lineage>
</organism>
<evidence type="ECO:0000313" key="1">
    <source>
        <dbReference type="EMBL" id="MEQ2315466.1"/>
    </source>
</evidence>
<keyword evidence="2" id="KW-1185">Reference proteome</keyword>
<name>A0ABV1ACU3_9TELE</name>
<comment type="caution">
    <text evidence="1">The sequence shown here is derived from an EMBL/GenBank/DDBJ whole genome shotgun (WGS) entry which is preliminary data.</text>
</comment>
<sequence length="110" mass="12482">MGQQNTQCPHSVVSVGFYSSAHSNLSWCNRHKIFPLMASLHHNQLALSSGLMSALRMTVFKFKQMKPDQKHHSIYSKKGICLLVASSLIHFLLGEKTKYGEMFRSEMIVI</sequence>